<name>A0A2N9L4F4_9BACT</name>
<evidence type="ECO:0000313" key="3">
    <source>
        <dbReference type="Proteomes" id="UP000239735"/>
    </source>
</evidence>
<proteinExistence type="predicted"/>
<sequence length="192" mass="21886">MLNHFTNTELISAVVVLIFLVVVAVVGFVHRRGTRTKALRNRFGSEYDRAVLEHGSSRKAEAKLGDRETRVDALKIRELSATERERYIAEWHTVQSRFVDYPKAAVTEADDLIAALLESRGYPKDTFEQRAADLSVTYPRVMEDYRVAHAIAMRPHPAEASTEELRTAMIQYRAIFDELVQPQKPQEKRSAA</sequence>
<keyword evidence="1" id="KW-0812">Transmembrane</keyword>
<keyword evidence="1" id="KW-1133">Transmembrane helix</keyword>
<protein>
    <submittedName>
        <fullName evidence="2">Putative secreted protein</fullName>
    </submittedName>
</protein>
<reference evidence="3" key="1">
    <citation type="submission" date="2018-02" db="EMBL/GenBank/DDBJ databases">
        <authorList>
            <person name="Hausmann B."/>
        </authorList>
    </citation>
    <scope>NUCLEOTIDE SEQUENCE [LARGE SCALE GENOMIC DNA]</scope>
    <source>
        <strain evidence="3">Peat soil MAG SbA5</strain>
    </source>
</reference>
<dbReference type="OrthoDB" id="7502542at2"/>
<dbReference type="Proteomes" id="UP000239735">
    <property type="component" value="Unassembled WGS sequence"/>
</dbReference>
<dbReference type="EMBL" id="OKRB01000014">
    <property type="protein sequence ID" value="SPE17855.1"/>
    <property type="molecule type" value="Genomic_DNA"/>
</dbReference>
<keyword evidence="1" id="KW-0472">Membrane</keyword>
<evidence type="ECO:0000313" key="2">
    <source>
        <dbReference type="EMBL" id="SPE17855.1"/>
    </source>
</evidence>
<accession>A0A2N9L4F4</accession>
<feature type="transmembrane region" description="Helical" evidence="1">
    <location>
        <begin position="12"/>
        <end position="30"/>
    </location>
</feature>
<evidence type="ECO:0000256" key="1">
    <source>
        <dbReference type="SAM" id="Phobius"/>
    </source>
</evidence>
<dbReference type="AlphaFoldDB" id="A0A2N9L4F4"/>
<gene>
    <name evidence="2" type="ORF">SBA5_1100035</name>
</gene>
<organism evidence="2 3">
    <name type="scientific">Candidatus Sulfuritelmatomonas gaucii</name>
    <dbReference type="NCBI Taxonomy" id="2043161"/>
    <lineage>
        <taxon>Bacteria</taxon>
        <taxon>Pseudomonadati</taxon>
        <taxon>Acidobacteriota</taxon>
        <taxon>Terriglobia</taxon>
        <taxon>Terriglobales</taxon>
        <taxon>Acidobacteriaceae</taxon>
        <taxon>Candidatus Sulfuritelmatomonas</taxon>
    </lineage>
</organism>